<protein>
    <submittedName>
        <fullName evidence="1">Uncharacterized protein</fullName>
    </submittedName>
</protein>
<name>A0A0A9BNR4_ARUDO</name>
<evidence type="ECO:0000313" key="1">
    <source>
        <dbReference type="EMBL" id="JAD65579.1"/>
    </source>
</evidence>
<accession>A0A0A9BNR4</accession>
<sequence>MMICKHILFLIFYTKNKDPVPCWIGYTVLSRAPTRFYNLVFGAEGPSRVVCIVMNTTSRCC</sequence>
<organism evidence="1">
    <name type="scientific">Arundo donax</name>
    <name type="common">Giant reed</name>
    <name type="synonym">Donax arundinaceus</name>
    <dbReference type="NCBI Taxonomy" id="35708"/>
    <lineage>
        <taxon>Eukaryota</taxon>
        <taxon>Viridiplantae</taxon>
        <taxon>Streptophyta</taxon>
        <taxon>Embryophyta</taxon>
        <taxon>Tracheophyta</taxon>
        <taxon>Spermatophyta</taxon>
        <taxon>Magnoliopsida</taxon>
        <taxon>Liliopsida</taxon>
        <taxon>Poales</taxon>
        <taxon>Poaceae</taxon>
        <taxon>PACMAD clade</taxon>
        <taxon>Arundinoideae</taxon>
        <taxon>Arundineae</taxon>
        <taxon>Arundo</taxon>
    </lineage>
</organism>
<dbReference type="AlphaFoldDB" id="A0A0A9BNR4"/>
<reference evidence="1" key="1">
    <citation type="submission" date="2014-09" db="EMBL/GenBank/DDBJ databases">
        <authorList>
            <person name="Magalhaes I.L.F."/>
            <person name="Oliveira U."/>
            <person name="Santos F.R."/>
            <person name="Vidigal T.H.D.A."/>
            <person name="Brescovit A.D."/>
            <person name="Santos A.J."/>
        </authorList>
    </citation>
    <scope>NUCLEOTIDE SEQUENCE</scope>
    <source>
        <tissue evidence="1">Shoot tissue taken approximately 20 cm above the soil surface</tissue>
    </source>
</reference>
<proteinExistence type="predicted"/>
<reference evidence="1" key="2">
    <citation type="journal article" date="2015" name="Data Brief">
        <title>Shoot transcriptome of the giant reed, Arundo donax.</title>
        <authorList>
            <person name="Barrero R.A."/>
            <person name="Guerrero F.D."/>
            <person name="Moolhuijzen P."/>
            <person name="Goolsby J.A."/>
            <person name="Tidwell J."/>
            <person name="Bellgard S.E."/>
            <person name="Bellgard M.I."/>
        </authorList>
    </citation>
    <scope>NUCLEOTIDE SEQUENCE</scope>
    <source>
        <tissue evidence="1">Shoot tissue taken approximately 20 cm above the soil surface</tissue>
    </source>
</reference>
<dbReference type="EMBL" id="GBRH01232316">
    <property type="protein sequence ID" value="JAD65579.1"/>
    <property type="molecule type" value="Transcribed_RNA"/>
</dbReference>